<dbReference type="EMBL" id="JBFXLR010000009">
    <property type="protein sequence ID" value="KAL2855622.1"/>
    <property type="molecule type" value="Genomic_DNA"/>
</dbReference>
<protein>
    <submittedName>
        <fullName evidence="1">Uncharacterized protein</fullName>
    </submittedName>
</protein>
<evidence type="ECO:0000313" key="2">
    <source>
        <dbReference type="Proteomes" id="UP001610444"/>
    </source>
</evidence>
<dbReference type="GeneID" id="98154433"/>
<evidence type="ECO:0000313" key="1">
    <source>
        <dbReference type="EMBL" id="KAL2855622.1"/>
    </source>
</evidence>
<gene>
    <name evidence="1" type="ORF">BJX68DRAFT_230922</name>
</gene>
<accession>A0ABR4KTL3</accession>
<proteinExistence type="predicted"/>
<dbReference type="RefSeq" id="XP_070902029.1">
    <property type="nucleotide sequence ID" value="XM_071039269.1"/>
</dbReference>
<dbReference type="Proteomes" id="UP001610444">
    <property type="component" value="Unassembled WGS sequence"/>
</dbReference>
<name>A0ABR4KTL3_9EURO</name>
<organism evidence="1 2">
    <name type="scientific">Aspergillus pseudodeflectus</name>
    <dbReference type="NCBI Taxonomy" id="176178"/>
    <lineage>
        <taxon>Eukaryota</taxon>
        <taxon>Fungi</taxon>
        <taxon>Dikarya</taxon>
        <taxon>Ascomycota</taxon>
        <taxon>Pezizomycotina</taxon>
        <taxon>Eurotiomycetes</taxon>
        <taxon>Eurotiomycetidae</taxon>
        <taxon>Eurotiales</taxon>
        <taxon>Aspergillaceae</taxon>
        <taxon>Aspergillus</taxon>
        <taxon>Aspergillus subgen. Nidulantes</taxon>
    </lineage>
</organism>
<keyword evidence="2" id="KW-1185">Reference proteome</keyword>
<reference evidence="1 2" key="1">
    <citation type="submission" date="2024-07" db="EMBL/GenBank/DDBJ databases">
        <title>Section-level genome sequencing and comparative genomics of Aspergillus sections Usti and Cavernicolus.</title>
        <authorList>
            <consortium name="Lawrence Berkeley National Laboratory"/>
            <person name="Nybo J.L."/>
            <person name="Vesth T.C."/>
            <person name="Theobald S."/>
            <person name="Frisvad J.C."/>
            <person name="Larsen T.O."/>
            <person name="Kjaerboelling I."/>
            <person name="Rothschild-Mancinelli K."/>
            <person name="Lyhne E.K."/>
            <person name="Kogle M.E."/>
            <person name="Barry K."/>
            <person name="Clum A."/>
            <person name="Na H."/>
            <person name="Ledsgaard L."/>
            <person name="Lin J."/>
            <person name="Lipzen A."/>
            <person name="Kuo A."/>
            <person name="Riley R."/>
            <person name="Mondo S."/>
            <person name="LaButti K."/>
            <person name="Haridas S."/>
            <person name="Pangalinan J."/>
            <person name="Salamov A.A."/>
            <person name="Simmons B.A."/>
            <person name="Magnuson J.K."/>
            <person name="Chen J."/>
            <person name="Drula E."/>
            <person name="Henrissat B."/>
            <person name="Wiebenga A."/>
            <person name="Lubbers R.J."/>
            <person name="Gomes A.C."/>
            <person name="Macurrencykelacurrency M.R."/>
            <person name="Stajich J."/>
            <person name="Grigoriev I.V."/>
            <person name="Mortensen U.H."/>
            <person name="De vries R.P."/>
            <person name="Baker S.E."/>
            <person name="Andersen M.R."/>
        </authorList>
    </citation>
    <scope>NUCLEOTIDE SEQUENCE [LARGE SCALE GENOMIC DNA]</scope>
    <source>
        <strain evidence="1 2">CBS 756.74</strain>
    </source>
</reference>
<sequence>MCACSNNGGCIAVPFCNVRRRGLSLGASSSFIWVTELLCVLGEHGGKELTKRLLLYLLRRKQFDERKLTHVSCHSDVARYSIPHPLEAAEIGKALEKERGFIEQVDQEMESLEQQPLGCLWSLWMCIPKVSYEKIRKKQQMHKLDTVQCMVVVDYERDEIRWNHLLSPDRLWRNTTGDIQRYADWLTAEYALRKESENSSEEADAWNNRRVSWFSELIEPEEIKIEGF</sequence>
<comment type="caution">
    <text evidence="1">The sequence shown here is derived from an EMBL/GenBank/DDBJ whole genome shotgun (WGS) entry which is preliminary data.</text>
</comment>